<sequence>MGRIMARVNILIAGVGGQGIITAGKIIAEAGNYSNTKVLIAETHGLAQRGGGVNIHVRIGDVNSPLIPLGKADYLVGLEATEVLRNLNYASRKHTTIIINNYVVRPVLPKVRLLSLQEVLDKLKGCKVYVIDANQIAINAGNIKAANAAILGFLYSLGAFEGLINEESFIKALKYESNIKAFKIAQVIKINGIDINGI</sequence>
<dbReference type="AlphaFoldDB" id="M9U801"/>
<keyword evidence="3" id="KW-0670">Pyruvate</keyword>
<dbReference type="InterPro" id="IPR002869">
    <property type="entry name" value="Pyrv_flavodox_OxRed_cen"/>
</dbReference>
<dbReference type="PANTHER" id="PTHR43854:SF1">
    <property type="entry name" value="INDOLEPYRUVATE OXIDOREDUCTASE SUBUNIT IORB"/>
    <property type="match status" value="1"/>
</dbReference>
<dbReference type="InterPro" id="IPR052198">
    <property type="entry name" value="IorB_Oxidoreductase"/>
</dbReference>
<dbReference type="InterPro" id="IPR019752">
    <property type="entry name" value="Pyrv/ketoisovalerate_OxRed_cat"/>
</dbReference>
<dbReference type="Proteomes" id="UP000013006">
    <property type="component" value="Chromosome"/>
</dbReference>
<dbReference type="PANTHER" id="PTHR43854">
    <property type="entry name" value="INDOLEPYRUVATE OXIDOREDUCTASE SUBUNIT IORB"/>
    <property type="match status" value="1"/>
</dbReference>
<dbReference type="Pfam" id="PF01558">
    <property type="entry name" value="POR"/>
    <property type="match status" value="1"/>
</dbReference>
<gene>
    <name evidence="3" type="ORF">SiL_0755</name>
</gene>
<dbReference type="HOGENOM" id="CLU_087284_1_0_2"/>
<proteinExistence type="predicted"/>
<dbReference type="Gene3D" id="3.40.920.10">
    <property type="entry name" value="Pyruvate-ferredoxin oxidoreductase, PFOR, domain III"/>
    <property type="match status" value="1"/>
</dbReference>
<dbReference type="KEGG" id="sic:SiL_0755"/>
<protein>
    <submittedName>
        <fullName evidence="3">Pyruvate:ferredoxin oxidoreductase-related 2-oxoacid:ferredoxin oxidoreductase, gamma subunit</fullName>
    </submittedName>
</protein>
<evidence type="ECO:0000313" key="3">
    <source>
        <dbReference type="EMBL" id="AGJ62213.1"/>
    </source>
</evidence>
<dbReference type="NCBIfam" id="NF005327">
    <property type="entry name" value="PRK06853.2-1"/>
    <property type="match status" value="1"/>
</dbReference>
<dbReference type="GO" id="GO:0016903">
    <property type="term" value="F:oxidoreductase activity, acting on the aldehyde or oxo group of donors"/>
    <property type="evidence" value="ECO:0007669"/>
    <property type="project" value="InterPro"/>
</dbReference>
<name>M9U801_SACIS</name>
<evidence type="ECO:0000259" key="2">
    <source>
        <dbReference type="Pfam" id="PF01558"/>
    </source>
</evidence>
<dbReference type="EMBL" id="CP003928">
    <property type="protein sequence ID" value="AGJ62213.1"/>
    <property type="molecule type" value="Genomic_DNA"/>
</dbReference>
<organism>
    <name type="scientific">Saccharolobus islandicus LAL14/1</name>
    <dbReference type="NCBI Taxonomy" id="1241935"/>
    <lineage>
        <taxon>Archaea</taxon>
        <taxon>Thermoproteota</taxon>
        <taxon>Thermoprotei</taxon>
        <taxon>Sulfolobales</taxon>
        <taxon>Sulfolobaceae</taxon>
        <taxon>Saccharolobus</taxon>
    </lineage>
</organism>
<reference evidence="3 4" key="1">
    <citation type="journal article" date="2013" name="Open Biol.">
        <title>Genomics and genetics of Sulfolobus islandicus LAL14/1, a model hyperthermophilic archaeon.</title>
        <authorList>
            <person name="Jaubert C."/>
            <person name="Danioux C."/>
            <person name="Oberto J."/>
            <person name="Cortez D."/>
            <person name="Bize A."/>
            <person name="Krupovic M."/>
            <person name="She Q."/>
            <person name="Forterre P."/>
            <person name="Prangishvili D."/>
            <person name="Sezonov G."/>
        </authorList>
    </citation>
    <scope>NUCLEOTIDE SEQUENCE [LARGE SCALE GENOMIC DNA]</scope>
    <source>
        <strain evidence="3">LAL14/1</strain>
    </source>
</reference>
<feature type="domain" description="Pyruvate/ketoisovalerate oxidoreductase catalytic" evidence="2">
    <location>
        <begin position="16"/>
        <end position="190"/>
    </location>
</feature>
<dbReference type="SUPFAM" id="SSF53323">
    <property type="entry name" value="Pyruvate-ferredoxin oxidoreductase, PFOR, domain III"/>
    <property type="match status" value="1"/>
</dbReference>
<keyword evidence="1" id="KW-0560">Oxidoreductase</keyword>
<evidence type="ECO:0000313" key="4">
    <source>
        <dbReference type="Proteomes" id="UP000013006"/>
    </source>
</evidence>
<accession>M9U801</accession>
<evidence type="ECO:0000256" key="1">
    <source>
        <dbReference type="ARBA" id="ARBA00023002"/>
    </source>
</evidence>